<feature type="region of interest" description="Disordered" evidence="1">
    <location>
        <begin position="284"/>
        <end position="330"/>
    </location>
</feature>
<dbReference type="GeneID" id="28733087"/>
<feature type="region of interest" description="Disordered" evidence="1">
    <location>
        <begin position="106"/>
        <end position="127"/>
    </location>
</feature>
<dbReference type="STRING" id="1664694.A0A0N1NVY8"/>
<dbReference type="VEuPathDB" id="FungiDB:AB675_1326"/>
<name>A0A0N1NVY8_9EURO</name>
<reference evidence="2 3" key="1">
    <citation type="submission" date="2015-06" db="EMBL/GenBank/DDBJ databases">
        <title>Draft genome of the ant-associated black yeast Phialophora attae CBS 131958.</title>
        <authorList>
            <person name="Moreno L.F."/>
            <person name="Stielow B.J."/>
            <person name="de Hoog S."/>
            <person name="Vicente V.A."/>
            <person name="Weiss V.A."/>
            <person name="de Vries M."/>
            <person name="Cruz L.M."/>
            <person name="Souza E.M."/>
        </authorList>
    </citation>
    <scope>NUCLEOTIDE SEQUENCE [LARGE SCALE GENOMIC DNA]</scope>
    <source>
        <strain evidence="2 3">CBS 131958</strain>
    </source>
</reference>
<protein>
    <submittedName>
        <fullName evidence="2">Uncharacterized protein</fullName>
    </submittedName>
</protein>
<evidence type="ECO:0000256" key="1">
    <source>
        <dbReference type="SAM" id="MobiDB-lite"/>
    </source>
</evidence>
<dbReference type="AlphaFoldDB" id="A0A0N1NVY8"/>
<sequence>MAASQMDAVTSFTHLVDNIPQWLEQIKALSAHTKDKNAEFVAEYARLVRAIKPKRMKSPSMCSIHSSKSKAAQARDADSAKDADTPATELIDPLAAGNRHLYADQTAAQRKRKSNASMRSGASGPQRFRSKHQVVIYYDGYVQEELDTMCKAVGIGRNNLRKGKNALVANRGFRLPSLSKKYDNLTSPSLENIRSMSAKYRNAAPGAKFSLRQNAQQPQDGDEAAFIECDKALEQVQNLLETAAHQFLRDGDCLKELSSAEARLTAIQDLVKATVDSLQKKADQQAAAEEAERATADTSRSQSVSDRDCPSLLTDKSSMEPLNAPTVIQDKPSELAALTQTLEGIKSRHPAAIASDPGGVPTAGMTIEVDDSSSTSSIAEIDISQFRSANRLRMKR</sequence>
<feature type="region of interest" description="Disordered" evidence="1">
    <location>
        <begin position="351"/>
        <end position="384"/>
    </location>
</feature>
<gene>
    <name evidence="2" type="ORF">AB675_1326</name>
</gene>
<dbReference type="Proteomes" id="UP000038010">
    <property type="component" value="Unassembled WGS sequence"/>
</dbReference>
<evidence type="ECO:0000313" key="3">
    <source>
        <dbReference type="Proteomes" id="UP000038010"/>
    </source>
</evidence>
<dbReference type="RefSeq" id="XP_017995065.1">
    <property type="nucleotide sequence ID" value="XM_018141207.1"/>
</dbReference>
<proteinExistence type="predicted"/>
<comment type="caution">
    <text evidence="2">The sequence shown here is derived from an EMBL/GenBank/DDBJ whole genome shotgun (WGS) entry which is preliminary data.</text>
</comment>
<dbReference type="EMBL" id="LFJN01000044">
    <property type="protein sequence ID" value="KPI35102.1"/>
    <property type="molecule type" value="Genomic_DNA"/>
</dbReference>
<feature type="compositionally biased region" description="Basic and acidic residues" evidence="1">
    <location>
        <begin position="73"/>
        <end position="84"/>
    </location>
</feature>
<evidence type="ECO:0000313" key="2">
    <source>
        <dbReference type="EMBL" id="KPI35102.1"/>
    </source>
</evidence>
<organism evidence="2 3">
    <name type="scientific">Cyphellophora attinorum</name>
    <dbReference type="NCBI Taxonomy" id="1664694"/>
    <lineage>
        <taxon>Eukaryota</taxon>
        <taxon>Fungi</taxon>
        <taxon>Dikarya</taxon>
        <taxon>Ascomycota</taxon>
        <taxon>Pezizomycotina</taxon>
        <taxon>Eurotiomycetes</taxon>
        <taxon>Chaetothyriomycetidae</taxon>
        <taxon>Chaetothyriales</taxon>
        <taxon>Cyphellophoraceae</taxon>
        <taxon>Cyphellophora</taxon>
    </lineage>
</organism>
<feature type="compositionally biased region" description="Polar residues" evidence="1">
    <location>
        <begin position="60"/>
        <end position="70"/>
    </location>
</feature>
<dbReference type="OrthoDB" id="3886346at2759"/>
<keyword evidence="3" id="KW-1185">Reference proteome</keyword>
<accession>A0A0N1NVY8</accession>
<feature type="region of interest" description="Disordered" evidence="1">
    <location>
        <begin position="58"/>
        <end position="85"/>
    </location>
</feature>